<dbReference type="InterPro" id="IPR007312">
    <property type="entry name" value="Phosphoesterase"/>
</dbReference>
<sequence length="783" mass="89264">MDQSRRNFLKQAAILAAGTTVTTMNASAVERAFAINAPKGSTFYDAEHIVLLMQENRSFDHLFGCMKGVRGFSDPRPKILPDGNKVWIQKDKEGKAIAPFHLDIHQTKITWQGGLPHSWPDQSKARNNGKYDQWIPHKTAMTMGYYNRHDMPFYYALADAFTICDHYFCSSLTGTTPNRLFFWTGNIRPRPDGHSIAAVYNSNAESRNNVFVDWQTFPEILEDNGISWKIYQNELWTANLERKKDYWLGNYGDNAIEYVKRHRVKLSAYFRKNGDKTVTPHLSPEEVQARYNQLSQREKNLIDKAFTTNIEQEDYLELEPFTFTNDQGVEETVNIPKGDILYQFRKDVENNKLPTVSWLAAPESFSDHTDTPFYGTWYVSQVLDILTQNPEVWKKTILIINYDENDGYFDHIPPFVIPGGATGGKVSAGIQCDSDFEKQSGWPIGLGYRVPCIVASPWSKGGFVNSEIFDHTSTLMFLEKFLQKKTGKPIRCNNISSWRRAICGDLTSVFRPYKGESFPLPEFLKREKVIVTIQNAKNKPQQLVPDPLTEPQIEKINKTDHLQDIAANTPLQESGTRPACAIPYRLHADCVLNKTSQQLELSFSAEKVVGAKGAPFNMYTQTSYNNDKGKTWAYAVLAGDTVKDYLELAKFDKEQYQLSIDGPNGFCRVFAGDKHDPELAIKFDYAQKPLSGKAEEKIILTLNNNGREDLEIVITDPVYKKEEQTIVLNAQKSKKLKINLESTYGWYHFILKVKGYKHFYRLYAGHVESGNISVTDPYMAGEI</sequence>
<evidence type="ECO:0000313" key="5">
    <source>
        <dbReference type="EMBL" id="MEE6187713.1"/>
    </source>
</evidence>
<evidence type="ECO:0000313" key="6">
    <source>
        <dbReference type="Proteomes" id="UP001357452"/>
    </source>
</evidence>
<dbReference type="InterPro" id="IPR017850">
    <property type="entry name" value="Alkaline_phosphatase_core_sf"/>
</dbReference>
<accession>A0ABU7RIA1</accession>
<organism evidence="5 6">
    <name type="scientific">Niabella digestorum</name>
    <dbReference type="NCBI Taxonomy" id="3117701"/>
    <lineage>
        <taxon>Bacteria</taxon>
        <taxon>Pseudomonadati</taxon>
        <taxon>Bacteroidota</taxon>
        <taxon>Chitinophagia</taxon>
        <taxon>Chitinophagales</taxon>
        <taxon>Chitinophagaceae</taxon>
        <taxon>Niabella</taxon>
    </lineage>
</organism>
<proteinExistence type="inferred from homology"/>
<dbReference type="EC" id="3.1.4.3" evidence="2"/>
<dbReference type="RefSeq" id="WP_330975120.1">
    <property type="nucleotide sequence ID" value="NZ_JAZGLY010000005.1"/>
</dbReference>
<evidence type="ECO:0000259" key="4">
    <source>
        <dbReference type="Pfam" id="PF05506"/>
    </source>
</evidence>
<dbReference type="InterPro" id="IPR006311">
    <property type="entry name" value="TAT_signal"/>
</dbReference>
<gene>
    <name evidence="5" type="ORF">V2H41_10560</name>
</gene>
<comment type="caution">
    <text evidence="5">The sequence shown here is derived from an EMBL/GenBank/DDBJ whole genome shotgun (WGS) entry which is preliminary data.</text>
</comment>
<dbReference type="CDD" id="cd16014">
    <property type="entry name" value="PLC"/>
    <property type="match status" value="1"/>
</dbReference>
<dbReference type="PANTHER" id="PTHR31956:SF1">
    <property type="entry name" value="NON-SPECIFIC PHOSPHOLIPASE C1"/>
    <property type="match status" value="1"/>
</dbReference>
<dbReference type="Pfam" id="PF05506">
    <property type="entry name" value="PLipase_C_C"/>
    <property type="match status" value="2"/>
</dbReference>
<comment type="similarity">
    <text evidence="1">Belongs to the bacterial phospholipase C family.</text>
</comment>
<keyword evidence="3" id="KW-0378">Hydrolase</keyword>
<dbReference type="SUPFAM" id="SSF53649">
    <property type="entry name" value="Alkaline phosphatase-like"/>
    <property type="match status" value="1"/>
</dbReference>
<name>A0ABU7RIA1_9BACT</name>
<keyword evidence="6" id="KW-1185">Reference proteome</keyword>
<feature type="domain" description="Bacterial phospholipase C C-terminal" evidence="4">
    <location>
        <begin position="578"/>
        <end position="673"/>
    </location>
</feature>
<dbReference type="InterPro" id="IPR017767">
    <property type="entry name" value="PC-PLC"/>
</dbReference>
<dbReference type="Pfam" id="PF04185">
    <property type="entry name" value="Phosphoesterase"/>
    <property type="match status" value="2"/>
</dbReference>
<dbReference type="Proteomes" id="UP001357452">
    <property type="component" value="Unassembled WGS sequence"/>
</dbReference>
<dbReference type="Gene3D" id="3.40.720.10">
    <property type="entry name" value="Alkaline Phosphatase, subunit A"/>
    <property type="match status" value="2"/>
</dbReference>
<dbReference type="PROSITE" id="PS51318">
    <property type="entry name" value="TAT"/>
    <property type="match status" value="1"/>
</dbReference>
<evidence type="ECO:0000256" key="3">
    <source>
        <dbReference type="ARBA" id="ARBA00022801"/>
    </source>
</evidence>
<feature type="domain" description="Bacterial phospholipase C C-terminal" evidence="4">
    <location>
        <begin position="680"/>
        <end position="766"/>
    </location>
</feature>
<dbReference type="PANTHER" id="PTHR31956">
    <property type="entry name" value="NON-SPECIFIC PHOSPHOLIPASE C4-RELATED"/>
    <property type="match status" value="1"/>
</dbReference>
<dbReference type="EMBL" id="JAZGLY010000005">
    <property type="protein sequence ID" value="MEE6187713.1"/>
    <property type="molecule type" value="Genomic_DNA"/>
</dbReference>
<protein>
    <recommendedName>
        <fullName evidence="2">phospholipase C</fullName>
        <ecNumber evidence="2">3.1.4.3</ecNumber>
    </recommendedName>
</protein>
<dbReference type="InterPro" id="IPR008475">
    <property type="entry name" value="PLipase_C_C"/>
</dbReference>
<evidence type="ECO:0000256" key="2">
    <source>
        <dbReference type="ARBA" id="ARBA00012018"/>
    </source>
</evidence>
<reference evidence="5 6" key="1">
    <citation type="submission" date="2024-01" db="EMBL/GenBank/DDBJ databases">
        <title>Niabella digestum sp. nov., isolated from waste digestion system.</title>
        <authorList>
            <person name="Zhang L."/>
        </authorList>
    </citation>
    <scope>NUCLEOTIDE SEQUENCE [LARGE SCALE GENOMIC DNA]</scope>
    <source>
        <strain evidence="5 6">A18</strain>
    </source>
</reference>
<dbReference type="NCBIfam" id="TIGR03396">
    <property type="entry name" value="PC_PLC"/>
    <property type="match status" value="1"/>
</dbReference>
<evidence type="ECO:0000256" key="1">
    <source>
        <dbReference type="ARBA" id="ARBA00009717"/>
    </source>
</evidence>